<dbReference type="EMBL" id="NBWC01000049">
    <property type="protein sequence ID" value="ORL58816.1"/>
    <property type="molecule type" value="Genomic_DNA"/>
</dbReference>
<sequence>MAALCALAIDVPGCLRVDACDTINQKTIAKLVNIADDEKLVQVDITPTARWAPAENRSSFIHDQPYPSFTFGTVDLVDDQFLMMVSCTS</sequence>
<dbReference type="Proteomes" id="UP000193675">
    <property type="component" value="Unassembled WGS sequence"/>
</dbReference>
<reference evidence="1 2" key="1">
    <citation type="submission" date="2017-04" db="EMBL/GenBank/DDBJ databases">
        <title>Presence of VIM-2 positive Pseudomonas species in chickens and their surrounding environment.</title>
        <authorList>
            <person name="Zhang R."/>
        </authorList>
    </citation>
    <scope>NUCLEOTIDE SEQUENCE [LARGE SCALE GENOMIC DNA]</scope>
    <source>
        <strain evidence="1 2">DZ-C18</strain>
    </source>
</reference>
<name>A0A1X0ZJW1_PSEPU</name>
<accession>A0A1X0ZJW1</accession>
<proteinExistence type="predicted"/>
<dbReference type="AlphaFoldDB" id="A0A1X0ZJW1"/>
<comment type="caution">
    <text evidence="1">The sequence shown here is derived from an EMBL/GenBank/DDBJ whole genome shotgun (WGS) entry which is preliminary data.</text>
</comment>
<organism evidence="1 2">
    <name type="scientific">Pseudomonas putida</name>
    <name type="common">Arthrobacter siderocapsulatus</name>
    <dbReference type="NCBI Taxonomy" id="303"/>
    <lineage>
        <taxon>Bacteria</taxon>
        <taxon>Pseudomonadati</taxon>
        <taxon>Pseudomonadota</taxon>
        <taxon>Gammaproteobacteria</taxon>
        <taxon>Pseudomonadales</taxon>
        <taxon>Pseudomonadaceae</taxon>
        <taxon>Pseudomonas</taxon>
    </lineage>
</organism>
<evidence type="ECO:0000313" key="1">
    <source>
        <dbReference type="EMBL" id="ORL58816.1"/>
    </source>
</evidence>
<protein>
    <submittedName>
        <fullName evidence="1">Uncharacterized protein</fullName>
    </submittedName>
</protein>
<evidence type="ECO:0000313" key="2">
    <source>
        <dbReference type="Proteomes" id="UP000193675"/>
    </source>
</evidence>
<gene>
    <name evidence="1" type="ORF">B7H17_25150</name>
</gene>